<sequence>MASTDRRSRRSFGLTALFLGFFGAGWLSWAQAAPPLGTWLSVLAWVSLATAAAGAVIGFRSPGGQDQVDGRRYGIIVGVEFAACGLGAVALGATGQSEFIPVWICLVVGVHFFPLAPALHDPLLVPLGVAMCAVAVAGLVVALASSVNASVVVGTGAGLLLAGYAVMALGKAVARP</sequence>
<organism evidence="2 3">
    <name type="scientific">Rhizocola hellebori</name>
    <dbReference type="NCBI Taxonomy" id="1392758"/>
    <lineage>
        <taxon>Bacteria</taxon>
        <taxon>Bacillati</taxon>
        <taxon>Actinomycetota</taxon>
        <taxon>Actinomycetes</taxon>
        <taxon>Micromonosporales</taxon>
        <taxon>Micromonosporaceae</taxon>
        <taxon>Rhizocola</taxon>
    </lineage>
</organism>
<keyword evidence="1" id="KW-1133">Transmembrane helix</keyword>
<dbReference type="AlphaFoldDB" id="A0A8J3QI63"/>
<dbReference type="Proteomes" id="UP000612899">
    <property type="component" value="Unassembled WGS sequence"/>
</dbReference>
<dbReference type="EMBL" id="BONY01000086">
    <property type="protein sequence ID" value="GIH10174.1"/>
    <property type="molecule type" value="Genomic_DNA"/>
</dbReference>
<evidence type="ECO:0000256" key="1">
    <source>
        <dbReference type="SAM" id="Phobius"/>
    </source>
</evidence>
<reference evidence="2" key="1">
    <citation type="submission" date="2021-01" db="EMBL/GenBank/DDBJ databases">
        <title>Whole genome shotgun sequence of Rhizocola hellebori NBRC 109834.</title>
        <authorList>
            <person name="Komaki H."/>
            <person name="Tamura T."/>
        </authorList>
    </citation>
    <scope>NUCLEOTIDE SEQUENCE</scope>
    <source>
        <strain evidence="2">NBRC 109834</strain>
    </source>
</reference>
<feature type="transmembrane region" description="Helical" evidence="1">
    <location>
        <begin position="99"/>
        <end position="116"/>
    </location>
</feature>
<name>A0A8J3QI63_9ACTN</name>
<proteinExistence type="predicted"/>
<keyword evidence="3" id="KW-1185">Reference proteome</keyword>
<evidence type="ECO:0000313" key="3">
    <source>
        <dbReference type="Proteomes" id="UP000612899"/>
    </source>
</evidence>
<feature type="transmembrane region" description="Helical" evidence="1">
    <location>
        <begin position="42"/>
        <end position="61"/>
    </location>
</feature>
<accession>A0A8J3QI63</accession>
<feature type="transmembrane region" description="Helical" evidence="1">
    <location>
        <begin position="151"/>
        <end position="170"/>
    </location>
</feature>
<gene>
    <name evidence="2" type="ORF">Rhe02_82410</name>
</gene>
<feature type="transmembrane region" description="Helical" evidence="1">
    <location>
        <begin position="123"/>
        <end position="145"/>
    </location>
</feature>
<evidence type="ECO:0000313" key="2">
    <source>
        <dbReference type="EMBL" id="GIH10174.1"/>
    </source>
</evidence>
<comment type="caution">
    <text evidence="2">The sequence shown here is derived from an EMBL/GenBank/DDBJ whole genome shotgun (WGS) entry which is preliminary data.</text>
</comment>
<keyword evidence="1" id="KW-0812">Transmembrane</keyword>
<keyword evidence="1" id="KW-0472">Membrane</keyword>
<dbReference type="RefSeq" id="WP_203913887.1">
    <property type="nucleotide sequence ID" value="NZ_BONY01000086.1"/>
</dbReference>
<feature type="transmembrane region" description="Helical" evidence="1">
    <location>
        <begin position="73"/>
        <end position="93"/>
    </location>
</feature>
<protein>
    <submittedName>
        <fullName evidence="2">Uncharacterized protein</fullName>
    </submittedName>
</protein>